<sequence length="452" mass="50794">MPKHVTPLTGLRPACCGWLQPLQFSPFLHNGIGDLDVLSLSKLQGNCRCSEDPKSVLDLLYSCFNLSPNHFYVLAKKLIQNCTQHSYIDWGTLRNTFLDIFCFIPRFFMLIHLSCYLLPADSKYQEILGFCCLGEIFTNIKSSFIQEEINSTFDPVTVFLDFKVESQHFDQSAARCFEAQPQAKNNTSSILSKNFEPDQPTNNLESKLFPYLWSNNESPKHVLCYISIPTTSAPSECVFSSSKSIHLLCLGEWYQLIGTLDPTPFDENKGKTWLVPNHPVDNSQHNFQPVWSGILSQKLLPRSKKPNLCRGTRCYGLVYTCTGRGKPTSIVKLWKENLSVGDREFFSIVFSRHSLSPFFSGPALSPELLYPHSSPDTPPRYLNSLRSHTLPSLISTHCNTTPASASNLKPPCCANSAPITGCLIAFWLGSTLCLIRMTQHMKDTAATEGRKQ</sequence>
<dbReference type="Proteomes" id="UP000037035">
    <property type="component" value="Unassembled WGS sequence"/>
</dbReference>
<gene>
    <name evidence="1" type="ORF">VP01_319g3</name>
</gene>
<evidence type="ECO:0000313" key="1">
    <source>
        <dbReference type="EMBL" id="KNZ53572.1"/>
    </source>
</evidence>
<name>A0A0L6UZ98_9BASI</name>
<proteinExistence type="predicted"/>
<reference evidence="1 2" key="1">
    <citation type="submission" date="2015-08" db="EMBL/GenBank/DDBJ databases">
        <title>Next Generation Sequencing and Analysis of the Genome of Puccinia sorghi L Schw, the Causal Agent of Maize Common Rust.</title>
        <authorList>
            <person name="Rochi L."/>
            <person name="Burguener G."/>
            <person name="Darino M."/>
            <person name="Turjanski A."/>
            <person name="Kreff E."/>
            <person name="Dieguez M.J."/>
            <person name="Sacco F."/>
        </authorList>
    </citation>
    <scope>NUCLEOTIDE SEQUENCE [LARGE SCALE GENOMIC DNA]</scope>
    <source>
        <strain evidence="1 2">RO10H11247</strain>
    </source>
</reference>
<dbReference type="EMBL" id="LAVV01008168">
    <property type="protein sequence ID" value="KNZ53572.1"/>
    <property type="molecule type" value="Genomic_DNA"/>
</dbReference>
<evidence type="ECO:0000313" key="2">
    <source>
        <dbReference type="Proteomes" id="UP000037035"/>
    </source>
</evidence>
<dbReference type="VEuPathDB" id="FungiDB:VP01_319g3"/>
<accession>A0A0L6UZ98</accession>
<organism evidence="1 2">
    <name type="scientific">Puccinia sorghi</name>
    <dbReference type="NCBI Taxonomy" id="27349"/>
    <lineage>
        <taxon>Eukaryota</taxon>
        <taxon>Fungi</taxon>
        <taxon>Dikarya</taxon>
        <taxon>Basidiomycota</taxon>
        <taxon>Pucciniomycotina</taxon>
        <taxon>Pucciniomycetes</taxon>
        <taxon>Pucciniales</taxon>
        <taxon>Pucciniaceae</taxon>
        <taxon>Puccinia</taxon>
    </lineage>
</organism>
<comment type="caution">
    <text evidence="1">The sequence shown here is derived from an EMBL/GenBank/DDBJ whole genome shotgun (WGS) entry which is preliminary data.</text>
</comment>
<dbReference type="AlphaFoldDB" id="A0A0L6UZ98"/>
<keyword evidence="2" id="KW-1185">Reference proteome</keyword>
<protein>
    <submittedName>
        <fullName evidence="1">Uncharacterized protein</fullName>
    </submittedName>
</protein>